<evidence type="ECO:0000313" key="1">
    <source>
        <dbReference type="EMBL" id="QKH34621.1"/>
    </source>
</evidence>
<dbReference type="InterPro" id="IPR012334">
    <property type="entry name" value="Pectin_lyas_fold"/>
</dbReference>
<dbReference type="RefSeq" id="WP_173143711.1">
    <property type="nucleotide sequence ID" value="NZ_CP053985.1"/>
</dbReference>
<proteinExistence type="predicted"/>
<dbReference type="Proteomes" id="UP000500970">
    <property type="component" value="Chromosome"/>
</dbReference>
<dbReference type="InterPro" id="IPR011050">
    <property type="entry name" value="Pectin_lyase_fold/virulence"/>
</dbReference>
<sequence length="760" mass="82177">MAIEPISLQQLRNASEDAQDLERYINDDIPSLIQTRIGGQKPNWAKVISDIQAEFQQFLLDSGYVLLGDYAAGLTITALNQIFAKDGELYRASAGLTLPYTTTGVWADEADKFVSVGDAVLRQDIANAVDTDLGTALVGGANRVVDTVADVRKQRGTKNPYVVAAGYYARRDKGPAFYVYDPDDSTSADNGGAVLVSEFGHRYKLNHPGWVSIDDFGARGNGVADDSARVQAAYEWSSATRIPLVASARTYGFALTQRIDLEAQAQTYCALIYKTGVKIRGQGAGATVFKLLDNQSTDASPKFFNLMASNQVLDHIEIQGITFDLNGQNNKISPDRGSGVYAAFNTAPLMVSGSVTTTGTDARVNNSRIMFNEFINIPGVTGLALGQRYGHPGVKGSNNEIAFNRFYNNGIDSSDHSSIYGFSNDSRVHHNFFDHPTPSTGRGGPVACVECFGSNISVHDNFARNYLQFAWVGAGEEGEHRGISIYNNRGLISLRAVGTWSTAVQNDGIADLAIYDNDFEMLAAPIAISGIPRVAFDLVMHDCNLTGVSVYGNRVICRDRTDNTGMVLLATTGRSIGPVHVWGNEFRGFSRGIGVGVEGSGSILGLSAWNNAFLDMEPTTARPTDTICIEISGLIYELFLTDNNGLGSDLYPGSTPKYGITLAGNIGRLHMEGNGLRASQTDILMNAIVSGRRTGRQALTFAAMPLESTWKIGDTTYLHPAPILGTTPNRYIMDGWQRMTDGTANVLGVDWQERRMLTGT</sequence>
<organism evidence="1 2">
    <name type="scientific">Achromobacter pestifer</name>
    <dbReference type="NCBI Taxonomy" id="1353889"/>
    <lineage>
        <taxon>Bacteria</taxon>
        <taxon>Pseudomonadati</taxon>
        <taxon>Pseudomonadota</taxon>
        <taxon>Betaproteobacteria</taxon>
        <taxon>Burkholderiales</taxon>
        <taxon>Alcaligenaceae</taxon>
        <taxon>Achromobacter</taxon>
    </lineage>
</organism>
<accession>A0A7D4I696</accession>
<keyword evidence="2" id="KW-1185">Reference proteome</keyword>
<dbReference type="KEGG" id="apes:FOC84_06510"/>
<dbReference type="AlphaFoldDB" id="A0A7D4I696"/>
<evidence type="ECO:0000313" key="2">
    <source>
        <dbReference type="Proteomes" id="UP000500970"/>
    </source>
</evidence>
<name>A0A7D4I696_9BURK</name>
<protein>
    <submittedName>
        <fullName evidence="1">Uncharacterized protein</fullName>
    </submittedName>
</protein>
<dbReference type="SUPFAM" id="SSF51126">
    <property type="entry name" value="Pectin lyase-like"/>
    <property type="match status" value="1"/>
</dbReference>
<gene>
    <name evidence="1" type="ORF">FOC84_06510</name>
</gene>
<dbReference type="Gene3D" id="2.160.20.10">
    <property type="entry name" value="Single-stranded right-handed beta-helix, Pectin lyase-like"/>
    <property type="match status" value="1"/>
</dbReference>
<dbReference type="EMBL" id="CP053985">
    <property type="protein sequence ID" value="QKH34621.1"/>
    <property type="molecule type" value="Genomic_DNA"/>
</dbReference>
<reference evidence="1 2" key="1">
    <citation type="submission" date="2020-05" db="EMBL/GenBank/DDBJ databases">
        <title>FDA dAtabase for Regulatory Grade micrObial Sequences (FDA-ARGOS): Supporting development and validation of Infectious Disease Dx tests.</title>
        <authorList>
            <person name="Sproer C."/>
            <person name="Gronow S."/>
            <person name="Severitt S."/>
            <person name="Schroder I."/>
            <person name="Tallon L."/>
            <person name="Sadzewicz L."/>
            <person name="Zhao X."/>
            <person name="Vavikolanu K."/>
            <person name="Mehta A."/>
            <person name="Aluvathingal J."/>
            <person name="Nadendla S."/>
            <person name="Myers T."/>
            <person name="Yan Y."/>
            <person name="Sichtig H."/>
        </authorList>
    </citation>
    <scope>NUCLEOTIDE SEQUENCE [LARGE SCALE GENOMIC DNA]</scope>
    <source>
        <strain evidence="1 2">FDAARGOS_790</strain>
    </source>
</reference>